<dbReference type="OrthoDB" id="9793251at2"/>
<evidence type="ECO:0000256" key="1">
    <source>
        <dbReference type="SAM" id="SignalP"/>
    </source>
</evidence>
<dbReference type="Proteomes" id="UP000183794">
    <property type="component" value="Unassembled WGS sequence"/>
</dbReference>
<sequence length="193" mass="21309">MKYFIISLLALVSVSAIAQECAINISRSAPDTRFVLNNEGSVKDQLTGLTWMRCRLGQTWNRADKTCDGTPQGFYWQSALTTVETINDPNGNHALHQFSGIKQWRLPNIKELDSLTEVACYGPAMNTKTFASSFKQEVGDLSADLWSNTPAGNTVDPSDSADGKKIMTYSTMNGEIYPRLPGRYEFGVLLVGE</sequence>
<feature type="chain" id="PRO_5012340261" description="Lcl C-terminal domain-containing protein" evidence="1">
    <location>
        <begin position="19"/>
        <end position="193"/>
    </location>
</feature>
<dbReference type="RefSeq" id="WP_075496816.1">
    <property type="nucleotide sequence ID" value="NZ_CAWRBC010000115.1"/>
</dbReference>
<organism evidence="3 4">
    <name type="scientific">Moritella viscosa</name>
    <dbReference type="NCBI Taxonomy" id="80854"/>
    <lineage>
        <taxon>Bacteria</taxon>
        <taxon>Pseudomonadati</taxon>
        <taxon>Pseudomonadota</taxon>
        <taxon>Gammaproteobacteria</taxon>
        <taxon>Alteromonadales</taxon>
        <taxon>Moritellaceae</taxon>
        <taxon>Moritella</taxon>
    </lineage>
</organism>
<gene>
    <name evidence="3" type="ORF">NVI5450_4593</name>
</gene>
<name>A0A1L0AM23_9GAMM</name>
<protein>
    <recommendedName>
        <fullName evidence="2">Lcl C-terminal domain-containing protein</fullName>
    </recommendedName>
</protein>
<reference evidence="3 4" key="1">
    <citation type="submission" date="2016-11" db="EMBL/GenBank/DDBJ databases">
        <authorList>
            <person name="Jaros S."/>
            <person name="Januszkiewicz K."/>
            <person name="Wedrychowicz H."/>
        </authorList>
    </citation>
    <scope>NUCLEOTIDE SEQUENCE [LARGE SCALE GENOMIC DNA]</scope>
    <source>
        <strain evidence="3">NVI 5450</strain>
    </source>
</reference>
<evidence type="ECO:0000313" key="4">
    <source>
        <dbReference type="Proteomes" id="UP000183794"/>
    </source>
</evidence>
<evidence type="ECO:0000313" key="3">
    <source>
        <dbReference type="EMBL" id="SGZ17891.1"/>
    </source>
</evidence>
<feature type="signal peptide" evidence="1">
    <location>
        <begin position="1"/>
        <end position="18"/>
    </location>
</feature>
<keyword evidence="1" id="KW-0732">Signal</keyword>
<dbReference type="PANTHER" id="PTHR35812">
    <property type="entry name" value="LIPOPROTEIN"/>
    <property type="match status" value="1"/>
</dbReference>
<accession>A0A1L0AM23</accession>
<dbReference type="AlphaFoldDB" id="A0A1L0AM23"/>
<dbReference type="Pfam" id="PF07603">
    <property type="entry name" value="Lcl_C"/>
    <property type="match status" value="1"/>
</dbReference>
<dbReference type="EMBL" id="FPLD01000131">
    <property type="protein sequence ID" value="SGZ17891.1"/>
    <property type="molecule type" value="Genomic_DNA"/>
</dbReference>
<evidence type="ECO:0000259" key="2">
    <source>
        <dbReference type="Pfam" id="PF07603"/>
    </source>
</evidence>
<dbReference type="PANTHER" id="PTHR35812:SF1">
    <property type="entry name" value="LIPOPROTEIN"/>
    <property type="match status" value="1"/>
</dbReference>
<feature type="domain" description="Lcl C-terminal" evidence="2">
    <location>
        <begin position="41"/>
        <end position="153"/>
    </location>
</feature>
<proteinExistence type="predicted"/>
<dbReference type="InterPro" id="IPR011460">
    <property type="entry name" value="Lcl_C"/>
</dbReference>